<dbReference type="EC" id="3.1.4.52" evidence="2"/>
<dbReference type="GO" id="GO:0071111">
    <property type="term" value="F:cyclic-guanylate-specific phosphodiesterase activity"/>
    <property type="evidence" value="ECO:0007669"/>
    <property type="project" value="UniProtKB-EC"/>
</dbReference>
<dbReference type="EMBL" id="CP135996">
    <property type="protein sequence ID" value="WOC31192.1"/>
    <property type="molecule type" value="Genomic_DNA"/>
</dbReference>
<protein>
    <submittedName>
        <fullName evidence="2">GGDEF domain-containing phosphodiesterase</fullName>
        <ecNumber evidence="2">3.1.4.52</ecNumber>
    </submittedName>
</protein>
<evidence type="ECO:0000313" key="2">
    <source>
        <dbReference type="EMBL" id="WOC31192.1"/>
    </source>
</evidence>
<gene>
    <name evidence="2" type="ORF">PXC00_08125</name>
</gene>
<accession>A0AA97D809</accession>
<dbReference type="KEGG" id="carl:PXC00_08125"/>
<name>A0AA97D809_9FIRM</name>
<dbReference type="Gene3D" id="3.30.70.270">
    <property type="match status" value="1"/>
</dbReference>
<dbReference type="PANTHER" id="PTHR33121">
    <property type="entry name" value="CYCLIC DI-GMP PHOSPHODIESTERASE PDEF"/>
    <property type="match status" value="1"/>
</dbReference>
<dbReference type="PROSITE" id="PS50883">
    <property type="entry name" value="EAL"/>
    <property type="match status" value="1"/>
</dbReference>
<dbReference type="InterPro" id="IPR035919">
    <property type="entry name" value="EAL_sf"/>
</dbReference>
<dbReference type="SMART" id="SM00052">
    <property type="entry name" value="EAL"/>
    <property type="match status" value="1"/>
</dbReference>
<dbReference type="AlphaFoldDB" id="A0AA97D809"/>
<evidence type="ECO:0000313" key="3">
    <source>
        <dbReference type="Proteomes" id="UP001300604"/>
    </source>
</evidence>
<dbReference type="InterPro" id="IPR001633">
    <property type="entry name" value="EAL_dom"/>
</dbReference>
<dbReference type="InterPro" id="IPR029787">
    <property type="entry name" value="Nucleotide_cyclase"/>
</dbReference>
<reference evidence="3" key="1">
    <citation type="submission" date="2024-06" db="EMBL/GenBank/DDBJ databases">
        <title>Caproicibacterium argilliputei sp. nov, a novel caproic acid producing anaerobic bacterium isolated from pit mud.</title>
        <authorList>
            <person name="Zeng C."/>
        </authorList>
    </citation>
    <scope>NUCLEOTIDE SEQUENCE [LARGE SCALE GENOMIC DNA]</scope>
    <source>
        <strain evidence="3">ZCY20-5</strain>
    </source>
</reference>
<dbReference type="Gene3D" id="3.30.450.20">
    <property type="entry name" value="PAS domain"/>
    <property type="match status" value="1"/>
</dbReference>
<reference evidence="2 3" key="2">
    <citation type="submission" date="2024-06" db="EMBL/GenBank/DDBJ databases">
        <title>Caproicibacterium argilliputei sp. nov, a novel caproic acid producing anaerobic bacterium isolated from pit mud.</title>
        <authorList>
            <person name="Xia S."/>
        </authorList>
    </citation>
    <scope>NUCLEOTIDE SEQUENCE [LARGE SCALE GENOMIC DNA]</scope>
    <source>
        <strain evidence="2 3">ZCY20-5</strain>
    </source>
</reference>
<dbReference type="Proteomes" id="UP001300604">
    <property type="component" value="Chromosome"/>
</dbReference>
<dbReference type="InterPro" id="IPR043128">
    <property type="entry name" value="Rev_trsase/Diguanyl_cyclase"/>
</dbReference>
<sequence>MENEYDAAPAQSLSEFAPAELPHGLDDYRAFLEKSRPFLDHTAENYGYIVLYTDIVEFQSVNLLYGYAEGDRFLSAFANFWKNFPGVCCSHRVFADHFLCLIQVSSAPQGRTASTEQMCRLLKTFLQEQLPFHPNCRVHAACGLCSVSGAGLIAAISRANTARKYLKSHSKTTVVWFDAAFKQEIILKKDAASLAQAALREKRYCFYLQPKVNLQSGRIVGAEALARGIRTDGSLLYPDSFVPFLEHNGSIIEMDFLIFEKVCIYLSHRLKMQLPTVTISVNLSRLHTQRSGTAKALHTIAETYGIPPELLEFELTETLFLDEFKQAKRLIDELRSYGYKVSIDDFGSGYAGLNLWQELDFDILKLDKRFLSHDPFVKPRNDALLPNLIRTANQLQMEVLCEGAETKEECEYLKKMGCHIVQGYYFSKPLPCCAFDRLLEQSDGTFPVETSSAPTAGIPHDSLLTDILFRVVPGALAGFDTQSGRLLFASDSLQELTGLPSDALFSISGWEAWMQQFGEPNDFPVFLTAQQDYQSCGNVHFLFHLRCADGSTHFLEVYAGTASHPEWGRYTLFFFLNRDGFL</sequence>
<dbReference type="SUPFAM" id="SSF55073">
    <property type="entry name" value="Nucleotide cyclase"/>
    <property type="match status" value="1"/>
</dbReference>
<dbReference type="InterPro" id="IPR050706">
    <property type="entry name" value="Cyclic-di-GMP_PDE-like"/>
</dbReference>
<dbReference type="InterPro" id="IPR035965">
    <property type="entry name" value="PAS-like_dom_sf"/>
</dbReference>
<dbReference type="Pfam" id="PF00563">
    <property type="entry name" value="EAL"/>
    <property type="match status" value="1"/>
</dbReference>
<organism evidence="2 3">
    <name type="scientific">Caproicibacterium argilliputei</name>
    <dbReference type="NCBI Taxonomy" id="3030016"/>
    <lineage>
        <taxon>Bacteria</taxon>
        <taxon>Bacillati</taxon>
        <taxon>Bacillota</taxon>
        <taxon>Clostridia</taxon>
        <taxon>Eubacteriales</taxon>
        <taxon>Oscillospiraceae</taxon>
        <taxon>Caproicibacterium</taxon>
    </lineage>
</organism>
<dbReference type="Gene3D" id="3.20.20.450">
    <property type="entry name" value="EAL domain"/>
    <property type="match status" value="1"/>
</dbReference>
<dbReference type="CDD" id="cd01948">
    <property type="entry name" value="EAL"/>
    <property type="match status" value="1"/>
</dbReference>
<dbReference type="SUPFAM" id="SSF55785">
    <property type="entry name" value="PYP-like sensor domain (PAS domain)"/>
    <property type="match status" value="1"/>
</dbReference>
<feature type="domain" description="EAL" evidence="1">
    <location>
        <begin position="188"/>
        <end position="443"/>
    </location>
</feature>
<dbReference type="SUPFAM" id="SSF141868">
    <property type="entry name" value="EAL domain-like"/>
    <property type="match status" value="1"/>
</dbReference>
<keyword evidence="2" id="KW-0378">Hydrolase</keyword>
<proteinExistence type="predicted"/>
<dbReference type="PANTHER" id="PTHR33121:SF70">
    <property type="entry name" value="SIGNALING PROTEIN YKOW"/>
    <property type="match status" value="1"/>
</dbReference>
<dbReference type="RefSeq" id="WP_275844003.1">
    <property type="nucleotide sequence ID" value="NZ_CP135996.1"/>
</dbReference>
<keyword evidence="3" id="KW-1185">Reference proteome</keyword>
<evidence type="ECO:0000259" key="1">
    <source>
        <dbReference type="PROSITE" id="PS50883"/>
    </source>
</evidence>